<evidence type="ECO:0000256" key="1">
    <source>
        <dbReference type="ARBA" id="ARBA00004141"/>
    </source>
</evidence>
<feature type="transmembrane region" description="Helical" evidence="11">
    <location>
        <begin position="808"/>
        <end position="827"/>
    </location>
</feature>
<dbReference type="InterPro" id="IPR011527">
    <property type="entry name" value="ABC1_TM_dom"/>
</dbReference>
<keyword evidence="7" id="KW-0547">Nucleotide-binding</keyword>
<dbReference type="PROSITE" id="PS50893">
    <property type="entry name" value="ABC_TRANSPORTER_2"/>
    <property type="match status" value="2"/>
</dbReference>
<feature type="transmembrane region" description="Helical" evidence="11">
    <location>
        <begin position="198"/>
        <end position="215"/>
    </location>
</feature>
<evidence type="ECO:0000256" key="9">
    <source>
        <dbReference type="ARBA" id="ARBA00022989"/>
    </source>
</evidence>
<dbReference type="InterPro" id="IPR044726">
    <property type="entry name" value="ABCC_6TM_D2"/>
</dbReference>
<dbReference type="Pfam" id="PF00005">
    <property type="entry name" value="ABC_tran"/>
    <property type="match status" value="2"/>
</dbReference>
<dbReference type="InterPro" id="IPR027417">
    <property type="entry name" value="P-loop_NTPase"/>
</dbReference>
<dbReference type="PANTHER" id="PTHR24223:SF401">
    <property type="entry name" value="ATP-BINDING CASSETTE TRANSPORTER SUBFAMILY C"/>
    <property type="match status" value="1"/>
</dbReference>
<dbReference type="SUPFAM" id="SSF90123">
    <property type="entry name" value="ABC transporter transmembrane region"/>
    <property type="match status" value="2"/>
</dbReference>
<dbReference type="FunFam" id="3.40.50.300:FF:000163">
    <property type="entry name" value="Multidrug resistance-associated protein member 4"/>
    <property type="match status" value="1"/>
</dbReference>
<dbReference type="GO" id="GO:0016887">
    <property type="term" value="F:ATP hydrolysis activity"/>
    <property type="evidence" value="ECO:0007669"/>
    <property type="project" value="InterPro"/>
</dbReference>
<dbReference type="PROSITE" id="PS50929">
    <property type="entry name" value="ABC_TM1F"/>
    <property type="match status" value="2"/>
</dbReference>
<dbReference type="OrthoDB" id="6500128at2759"/>
<dbReference type="InterPro" id="IPR036640">
    <property type="entry name" value="ABC1_TM_sf"/>
</dbReference>
<comment type="subcellular location">
    <subcellularLocation>
        <location evidence="1">Membrane</location>
        <topology evidence="1">Multi-pass membrane protein</topology>
    </subcellularLocation>
</comment>
<evidence type="ECO:0000256" key="7">
    <source>
        <dbReference type="ARBA" id="ARBA00022741"/>
    </source>
</evidence>
<keyword evidence="10 11" id="KW-0472">Membrane</keyword>
<evidence type="ECO:0000313" key="14">
    <source>
        <dbReference type="EMBL" id="KAH7302239.1"/>
    </source>
</evidence>
<evidence type="ECO:0000256" key="10">
    <source>
        <dbReference type="ARBA" id="ARBA00023136"/>
    </source>
</evidence>
<dbReference type="CDD" id="cd18579">
    <property type="entry name" value="ABC_6TM_ABCC_D1"/>
    <property type="match status" value="1"/>
</dbReference>
<keyword evidence="9 11" id="KW-1133">Transmembrane helix</keyword>
<feature type="domain" description="ABC transporter" evidence="12">
    <location>
        <begin position="409"/>
        <end position="632"/>
    </location>
</feature>
<dbReference type="SUPFAM" id="SSF52540">
    <property type="entry name" value="P-loop containing nucleoside triphosphate hydrolases"/>
    <property type="match status" value="2"/>
</dbReference>
<sequence>MESPELHAWLPSLLTWHWIAPFVKLGNKKVLQKEDLYELIPGDKAIACEELWIKSVSGDPRQLSVWRTLFRCFGRPYFLAALWKPVWLAAVLTQVYVLKALVHLVENRSKDVHWWHGMFLVITIFIAVTMQSIAQNNLFSLSQRLSMKVRTIISMAVHDKLLSMNLALSNKVINEGKLLNLISNDTQKLVDAVGNFHFAWFSIFEILVVSAFIIMEARASGVPGVVFVLLCQPIPIVMSSGVRKFRMEAIQYTDERVRMLGDLIAGIKTIKFNGWTDPFLQMIGRIRDNELYWIRRSLCMKFLILVLKDGIVPIASMLIFCTSAKIHGHLSASMSFSVLALLGILSRVLNFAPTGIQYAGEALAAAERLQCFLRVSNYCEDFTNDKVSTHADTSVSISKGNFSWNVPECKEKNLLSTIDTDSFKPILKDINLTVRRGQIVGITGAIGSGKSSLLLSLIGETNCLEGACMVERPVAYAPQQPWIFNDTIRNNILFGSKYDPPYYEKVKTACCLDYDIEHFSASDDTEIGDRGVNLSGGQKARISLARACFSSAQLILLDDPFAALDPKTVSHLSQYMLRGILQGRTVVLTTQNYRVLDCCDKVFMMDGGTLQQLPRNNQVLKLFWNVKSDNDKEEDREIIDFALKHENFPNQSLTTVVDSQISISLPLTLSINEHKDAQNLNISVPHENSKILDSSVWKEDDTQKNDFDSFFNVNSQDLSYIGGFENSEMPTHSNISGQCVNEDNGISTTKEDRIEGLVAWKTLKRYFKAGRYSNFLLVFGTFICTQAARVILTYWLAVWVDNVFHFQLGFYAGIYACIIAGATLFSASRAYVYSYTTCVAANTLHREMTNGIFYSPLLFFQQNFSGRVLNRLSKDQASIDELLPITAQNMLENIVGCMGSIFMITALVPWFLLTLPPFISVLFFFQRRYTAVSRELKRLDGISRSPISAHFLEALQGLTSIRAYKMEENMNKRLANLLDRNNSAVILFQHVSRWLSFRLDLAAAFCVTVTAFLVVMLHDHIAPGIAGVILVQSLQLTGLLQYGVRMAADTENHFTSVERICAYTDLQGERPLRTAISLISDNWPTEGRISFINLTMAYREDLPPVLNEVSFEVRPKEKIGLMGRTGSGKSSLVLALFRLVDNRACNGSILIDGIDIKDVGINDLRQRLSIVPQDPILFNQTIRMNLDPFERHTDTELVEALKAVQLFNKIRKWDKPLDAVAGGDGIEFSVGERQLLCLARAILRRSKILVMDEATSAIDVQTEDSIQNVLFSELKECTVLSIAHRSRTVRHCDRFLLVTHKGRVIEIDITNALQMS</sequence>
<feature type="transmembrane region" description="Helical" evidence="11">
    <location>
        <begin position="114"/>
        <end position="134"/>
    </location>
</feature>
<dbReference type="OMA" id="MSHHENI"/>
<keyword evidence="6" id="KW-0677">Repeat</keyword>
<feature type="domain" description="ABC transporter" evidence="12">
    <location>
        <begin position="1089"/>
        <end position="1315"/>
    </location>
</feature>
<dbReference type="SMART" id="SM00382">
    <property type="entry name" value="AAA"/>
    <property type="match status" value="2"/>
</dbReference>
<evidence type="ECO:0000256" key="2">
    <source>
        <dbReference type="ARBA" id="ARBA00009726"/>
    </source>
</evidence>
<keyword evidence="5 11" id="KW-0812">Transmembrane</keyword>
<accession>A0A8T2S0H3</accession>
<dbReference type="Gene3D" id="3.40.50.300">
    <property type="entry name" value="P-loop containing nucleotide triphosphate hydrolases"/>
    <property type="match status" value="2"/>
</dbReference>
<evidence type="ECO:0000259" key="13">
    <source>
        <dbReference type="PROSITE" id="PS50929"/>
    </source>
</evidence>
<keyword evidence="3" id="KW-0813">Transport</keyword>
<evidence type="ECO:0000313" key="15">
    <source>
        <dbReference type="Proteomes" id="UP000825935"/>
    </source>
</evidence>
<dbReference type="GO" id="GO:0140359">
    <property type="term" value="F:ABC-type transporter activity"/>
    <property type="evidence" value="ECO:0007669"/>
    <property type="project" value="InterPro"/>
</dbReference>
<dbReference type="CDD" id="cd18580">
    <property type="entry name" value="ABC_6TM_ABCC_D2"/>
    <property type="match status" value="1"/>
</dbReference>
<dbReference type="EMBL" id="CM035428">
    <property type="protein sequence ID" value="KAH7302239.1"/>
    <property type="molecule type" value="Genomic_DNA"/>
</dbReference>
<dbReference type="Pfam" id="PF00664">
    <property type="entry name" value="ABC_membrane"/>
    <property type="match status" value="2"/>
</dbReference>
<evidence type="ECO:0000256" key="8">
    <source>
        <dbReference type="ARBA" id="ARBA00022840"/>
    </source>
</evidence>
<proteinExistence type="inferred from homology"/>
<dbReference type="PROSITE" id="PS00211">
    <property type="entry name" value="ABC_TRANSPORTER_1"/>
    <property type="match status" value="1"/>
</dbReference>
<evidence type="ECO:0000259" key="12">
    <source>
        <dbReference type="PROSITE" id="PS50893"/>
    </source>
</evidence>
<comment type="similarity">
    <text evidence="2">Belongs to the ABC transporter superfamily. ABCC family. Conjugate transporter (TC 3.A.1.208) subfamily.</text>
</comment>
<feature type="transmembrane region" description="Helical" evidence="11">
    <location>
        <begin position="775"/>
        <end position="796"/>
    </location>
</feature>
<evidence type="ECO:0000256" key="3">
    <source>
        <dbReference type="ARBA" id="ARBA00022448"/>
    </source>
</evidence>
<feature type="transmembrane region" description="Helical" evidence="11">
    <location>
        <begin position="326"/>
        <end position="345"/>
    </location>
</feature>
<feature type="transmembrane region" description="Helical" evidence="11">
    <location>
        <begin position="77"/>
        <end position="102"/>
    </location>
</feature>
<dbReference type="FunFam" id="3.40.50.300:FF:000973">
    <property type="entry name" value="Multidrug resistance-associated protein 4"/>
    <property type="match status" value="1"/>
</dbReference>
<dbReference type="Proteomes" id="UP000825935">
    <property type="component" value="Chromosome 23"/>
</dbReference>
<gene>
    <name evidence="14" type="ORF">KP509_23G061900</name>
</gene>
<dbReference type="InterPro" id="IPR003593">
    <property type="entry name" value="AAA+_ATPase"/>
</dbReference>
<feature type="transmembrane region" description="Helical" evidence="11">
    <location>
        <begin position="221"/>
        <end position="242"/>
    </location>
</feature>
<dbReference type="CDD" id="cd03244">
    <property type="entry name" value="ABCC_MRP_domain2"/>
    <property type="match status" value="1"/>
</dbReference>
<evidence type="ECO:0000256" key="11">
    <source>
        <dbReference type="SAM" id="Phobius"/>
    </source>
</evidence>
<comment type="caution">
    <text evidence="14">The sequence shown here is derived from an EMBL/GenBank/DDBJ whole genome shotgun (WGS) entry which is preliminary data.</text>
</comment>
<evidence type="ECO:0000256" key="5">
    <source>
        <dbReference type="ARBA" id="ARBA00022692"/>
    </source>
</evidence>
<feature type="domain" description="ABC transmembrane type-1" evidence="13">
    <location>
        <begin position="776"/>
        <end position="1052"/>
    </location>
</feature>
<keyword evidence="8" id="KW-0067">ATP-binding</keyword>
<dbReference type="InterPro" id="IPR003439">
    <property type="entry name" value="ABC_transporter-like_ATP-bd"/>
</dbReference>
<protein>
    <submittedName>
        <fullName evidence="14">Uncharacterized protein</fullName>
    </submittedName>
</protein>
<keyword evidence="4" id="KW-0150">Chloroplast</keyword>
<dbReference type="Gene3D" id="1.20.1560.10">
    <property type="entry name" value="ABC transporter type 1, transmembrane domain"/>
    <property type="match status" value="2"/>
</dbReference>
<evidence type="ECO:0000256" key="6">
    <source>
        <dbReference type="ARBA" id="ARBA00022737"/>
    </source>
</evidence>
<feature type="transmembrane region" description="Helical" evidence="11">
    <location>
        <begin position="302"/>
        <end position="320"/>
    </location>
</feature>
<organism evidence="14 15">
    <name type="scientific">Ceratopteris richardii</name>
    <name type="common">Triangle waterfern</name>
    <dbReference type="NCBI Taxonomy" id="49495"/>
    <lineage>
        <taxon>Eukaryota</taxon>
        <taxon>Viridiplantae</taxon>
        <taxon>Streptophyta</taxon>
        <taxon>Embryophyta</taxon>
        <taxon>Tracheophyta</taxon>
        <taxon>Polypodiopsida</taxon>
        <taxon>Polypodiidae</taxon>
        <taxon>Polypodiales</taxon>
        <taxon>Pteridineae</taxon>
        <taxon>Pteridaceae</taxon>
        <taxon>Parkerioideae</taxon>
        <taxon>Ceratopteris</taxon>
    </lineage>
</organism>
<dbReference type="InterPro" id="IPR017871">
    <property type="entry name" value="ABC_transporter-like_CS"/>
</dbReference>
<dbReference type="PANTHER" id="PTHR24223">
    <property type="entry name" value="ATP-BINDING CASSETTE SUB-FAMILY C"/>
    <property type="match status" value="1"/>
</dbReference>
<keyword evidence="4" id="KW-0934">Plastid</keyword>
<dbReference type="InterPro" id="IPR050173">
    <property type="entry name" value="ABC_transporter_C-like"/>
</dbReference>
<feature type="domain" description="ABC transmembrane type-1" evidence="13">
    <location>
        <begin position="88"/>
        <end position="361"/>
    </location>
</feature>
<feature type="transmembrane region" description="Helical" evidence="11">
    <location>
        <begin position="901"/>
        <end position="925"/>
    </location>
</feature>
<evidence type="ECO:0000256" key="4">
    <source>
        <dbReference type="ARBA" id="ARBA00022528"/>
    </source>
</evidence>
<dbReference type="FunFam" id="1.20.1560.10:FF:000010">
    <property type="entry name" value="Multidrug resistance-associated ABC transporter"/>
    <property type="match status" value="1"/>
</dbReference>
<dbReference type="InterPro" id="IPR044746">
    <property type="entry name" value="ABCC_6TM_D1"/>
</dbReference>
<keyword evidence="15" id="KW-1185">Reference proteome</keyword>
<dbReference type="GO" id="GO:0005524">
    <property type="term" value="F:ATP binding"/>
    <property type="evidence" value="ECO:0007669"/>
    <property type="project" value="UniProtKB-KW"/>
</dbReference>
<name>A0A8T2S0H3_CERRI</name>
<dbReference type="GO" id="GO:0016020">
    <property type="term" value="C:membrane"/>
    <property type="evidence" value="ECO:0007669"/>
    <property type="project" value="UniProtKB-SubCell"/>
</dbReference>
<reference evidence="14 15" key="1">
    <citation type="submission" date="2021-08" db="EMBL/GenBank/DDBJ databases">
        <title>WGS assembly of Ceratopteris richardii.</title>
        <authorList>
            <person name="Marchant D.B."/>
            <person name="Chen G."/>
            <person name="Jenkins J."/>
            <person name="Shu S."/>
            <person name="Leebens-Mack J."/>
            <person name="Grimwood J."/>
            <person name="Schmutz J."/>
            <person name="Soltis P."/>
            <person name="Soltis D."/>
            <person name="Chen Z.-H."/>
        </authorList>
    </citation>
    <scope>NUCLEOTIDE SEQUENCE [LARGE SCALE GENOMIC DNA]</scope>
    <source>
        <strain evidence="14">Whitten #5841</strain>
        <tissue evidence="14">Leaf</tissue>
    </source>
</reference>